<sequence>MDIQKLFDIQETLNNRIMTEHQLTQADLFQEQQLALLVELGELANETRCFKYWSRKQASERGVILEEYVDGLHFVLTLGLALGFRYPQPLQSYVHQETLTGQFLVVMETTHRLQLAPTEENYHALMEAFLALGQQLGFSHEEIEAGYLAKNKVNHERQDVGY</sequence>
<name>A0A9X2DUY4_9BACI</name>
<reference evidence="1" key="1">
    <citation type="submission" date="2022-05" db="EMBL/GenBank/DDBJ databases">
        <title>Comparative Genomics of Spacecraft Associated Microbes.</title>
        <authorList>
            <person name="Tran M.T."/>
            <person name="Wright A."/>
            <person name="Seuylemezian A."/>
            <person name="Eisen J."/>
            <person name="Coil D."/>
        </authorList>
    </citation>
    <scope>NUCLEOTIDE SEQUENCE</scope>
    <source>
        <strain evidence="1">214.1.1</strain>
    </source>
</reference>
<dbReference type="PIRSF" id="PIRSF030140">
    <property type="entry name" value="UCP030140"/>
    <property type="match status" value="1"/>
</dbReference>
<evidence type="ECO:0000313" key="1">
    <source>
        <dbReference type="EMBL" id="MCM3716007.1"/>
    </source>
</evidence>
<dbReference type="InterPro" id="IPR014871">
    <property type="entry name" value="dUTPase/dCTP_pyrophosphatase"/>
</dbReference>
<dbReference type="Gene3D" id="1.10.4010.10">
    <property type="entry name" value="Type II deoxyuridine triphosphatase"/>
    <property type="match status" value="1"/>
</dbReference>
<keyword evidence="2" id="KW-1185">Reference proteome</keyword>
<evidence type="ECO:0000313" key="2">
    <source>
        <dbReference type="Proteomes" id="UP001139179"/>
    </source>
</evidence>
<dbReference type="InterPro" id="IPR016947">
    <property type="entry name" value="UCP030140"/>
</dbReference>
<dbReference type="CDD" id="cd11527">
    <property type="entry name" value="NTP-PPase_dUTPase"/>
    <property type="match status" value="1"/>
</dbReference>
<dbReference type="Pfam" id="PF08761">
    <property type="entry name" value="dUTPase_2"/>
    <property type="match status" value="1"/>
</dbReference>
<dbReference type="RefSeq" id="WP_251224686.1">
    <property type="nucleotide sequence ID" value="NZ_JAMBOL010000026.1"/>
</dbReference>
<comment type="caution">
    <text evidence="1">The sequence shown here is derived from an EMBL/GenBank/DDBJ whole genome shotgun (WGS) entry which is preliminary data.</text>
</comment>
<protein>
    <submittedName>
        <fullName evidence="1">dUTP diphosphatase</fullName>
    </submittedName>
</protein>
<dbReference type="AlphaFoldDB" id="A0A9X2DUY4"/>
<gene>
    <name evidence="1" type="ORF">M3202_18305</name>
</gene>
<dbReference type="Proteomes" id="UP001139179">
    <property type="component" value="Unassembled WGS sequence"/>
</dbReference>
<dbReference type="EMBL" id="JAMBOL010000026">
    <property type="protein sequence ID" value="MCM3716007.1"/>
    <property type="molecule type" value="Genomic_DNA"/>
</dbReference>
<accession>A0A9X2DUY4</accession>
<organism evidence="1 2">
    <name type="scientific">Halalkalibacter oceani</name>
    <dbReference type="NCBI Taxonomy" id="1653776"/>
    <lineage>
        <taxon>Bacteria</taxon>
        <taxon>Bacillati</taxon>
        <taxon>Bacillota</taxon>
        <taxon>Bacilli</taxon>
        <taxon>Bacillales</taxon>
        <taxon>Bacillaceae</taxon>
        <taxon>Halalkalibacter</taxon>
    </lineage>
</organism>
<dbReference type="SUPFAM" id="SSF101386">
    <property type="entry name" value="all-alpha NTP pyrophosphatases"/>
    <property type="match status" value="1"/>
</dbReference>
<proteinExistence type="predicted"/>